<dbReference type="EMBL" id="FOQU01000002">
    <property type="protein sequence ID" value="SFI23967.1"/>
    <property type="molecule type" value="Genomic_DNA"/>
</dbReference>
<evidence type="ECO:0000313" key="2">
    <source>
        <dbReference type="EMBL" id="SFI23967.1"/>
    </source>
</evidence>
<dbReference type="Pfam" id="PF13460">
    <property type="entry name" value="NAD_binding_10"/>
    <property type="match status" value="1"/>
</dbReference>
<dbReference type="InterPro" id="IPR051606">
    <property type="entry name" value="Polyketide_Oxido-like"/>
</dbReference>
<dbReference type="STRING" id="420953.SAMN05192543_102562"/>
<name>A0A1I3GKF1_9BURK</name>
<organism evidence="2 3">
    <name type="scientific">Paraburkholderia megapolitana</name>
    <dbReference type="NCBI Taxonomy" id="420953"/>
    <lineage>
        <taxon>Bacteria</taxon>
        <taxon>Pseudomonadati</taxon>
        <taxon>Pseudomonadota</taxon>
        <taxon>Betaproteobacteria</taxon>
        <taxon>Burkholderiales</taxon>
        <taxon>Burkholderiaceae</taxon>
        <taxon>Paraburkholderia</taxon>
    </lineage>
</organism>
<proteinExistence type="predicted"/>
<sequence length="219" mass="23269">MKVALIGSSGFVGKHVQKELLQRGHEVTVMVRKSAGIAPQQGLDVVTGDAYSSESVASAVRGHDAVVSAFNPGWNDTELFDNFLRGHDAIVRGVEASGVRRLVIVGGAGSLFVAPGVQLVDTEDFTAHVPPNIQLGARAARDALNTMRSNTTLDWTFVSPPAFLEEGERTGAYRLGAENLLMDGDKPAGISVADLAVAIVDELETPRYIKARFTAAREA</sequence>
<evidence type="ECO:0000259" key="1">
    <source>
        <dbReference type="Pfam" id="PF13460"/>
    </source>
</evidence>
<dbReference type="GO" id="GO:0016646">
    <property type="term" value="F:oxidoreductase activity, acting on the CH-NH group of donors, NAD or NADP as acceptor"/>
    <property type="evidence" value="ECO:0007669"/>
    <property type="project" value="TreeGrafter"/>
</dbReference>
<dbReference type="InterPro" id="IPR036291">
    <property type="entry name" value="NAD(P)-bd_dom_sf"/>
</dbReference>
<dbReference type="PANTHER" id="PTHR43355:SF2">
    <property type="entry name" value="FLAVIN REDUCTASE (NADPH)"/>
    <property type="match status" value="1"/>
</dbReference>
<reference evidence="2 3" key="1">
    <citation type="submission" date="2016-10" db="EMBL/GenBank/DDBJ databases">
        <authorList>
            <person name="de Groot N.N."/>
        </authorList>
    </citation>
    <scope>NUCLEOTIDE SEQUENCE [LARGE SCALE GENOMIC DNA]</scope>
    <source>
        <strain evidence="2 3">LMG 23650</strain>
    </source>
</reference>
<dbReference type="AlphaFoldDB" id="A0A1I3GKF1"/>
<dbReference type="InterPro" id="IPR016040">
    <property type="entry name" value="NAD(P)-bd_dom"/>
</dbReference>
<dbReference type="OrthoDB" id="7352421at2"/>
<keyword evidence="3" id="KW-1185">Reference proteome</keyword>
<protein>
    <recommendedName>
        <fullName evidence="1">NAD(P)-binding domain-containing protein</fullName>
    </recommendedName>
</protein>
<gene>
    <name evidence="2" type="ORF">SAMN05192543_102562</name>
</gene>
<dbReference type="PANTHER" id="PTHR43355">
    <property type="entry name" value="FLAVIN REDUCTASE (NADPH)"/>
    <property type="match status" value="1"/>
</dbReference>
<dbReference type="RefSeq" id="WP_091010256.1">
    <property type="nucleotide sequence ID" value="NZ_CP041745.1"/>
</dbReference>
<dbReference type="SUPFAM" id="SSF51735">
    <property type="entry name" value="NAD(P)-binding Rossmann-fold domains"/>
    <property type="match status" value="1"/>
</dbReference>
<dbReference type="Proteomes" id="UP000199548">
    <property type="component" value="Unassembled WGS sequence"/>
</dbReference>
<feature type="domain" description="NAD(P)-binding" evidence="1">
    <location>
        <begin position="7"/>
        <end position="202"/>
    </location>
</feature>
<dbReference type="CDD" id="cd05244">
    <property type="entry name" value="BVR-B_like_SDR_a"/>
    <property type="match status" value="1"/>
</dbReference>
<accession>A0A1I3GKF1</accession>
<evidence type="ECO:0000313" key="3">
    <source>
        <dbReference type="Proteomes" id="UP000199548"/>
    </source>
</evidence>
<dbReference type="Gene3D" id="3.40.50.720">
    <property type="entry name" value="NAD(P)-binding Rossmann-like Domain"/>
    <property type="match status" value="1"/>
</dbReference>